<dbReference type="GO" id="GO:0016020">
    <property type="term" value="C:membrane"/>
    <property type="evidence" value="ECO:0007669"/>
    <property type="project" value="UniProtKB-SubCell"/>
</dbReference>
<feature type="transmembrane region" description="Helical" evidence="5">
    <location>
        <begin position="247"/>
        <end position="266"/>
    </location>
</feature>
<feature type="transmembrane region" description="Helical" evidence="5">
    <location>
        <begin position="339"/>
        <end position="360"/>
    </location>
</feature>
<sequence>MIDQSQLARPQRAILWPQTLLAFLGSFEVMFVLFLFAGRYKALIGSSIDLTAVTFVLSVAGGLLLLWKKHDQLPVQSLYWLIGWGAFVVYAVASLMWSPSVVYSREKAMLLLTLSSWCAIASALIIAPDPTRIRRFFRAAVLLTVTIAVVRWQDFVAAVPAAYAGITDYLGVGIVVALGATLLFSYALFFARKWPLKLAAFLFTAVLLFLLMQIGARGPLVSFLAAITLPVLINIVRLFTTSHVQRYMVFIGVAVMVGIGYLIYAASLDQLPRTLWRMLVLFSGQGDFGDSADARLDHYSNALALFSQSPWIGNGLGSWPVINGYNDTRSYPHNIVLELMVELGLIGTVLLAIVLVWSLCRVPWRRLAQAPMAMTTVMLLLFFLAGAFVSGDLNDNRLIFAFAGMLLFLSKKEAEQ</sequence>
<dbReference type="Proteomes" id="UP000295632">
    <property type="component" value="Unassembled WGS sequence"/>
</dbReference>
<feature type="transmembrane region" description="Helical" evidence="5">
    <location>
        <begin position="169"/>
        <end position="189"/>
    </location>
</feature>
<dbReference type="InterPro" id="IPR051533">
    <property type="entry name" value="WaaL-like"/>
</dbReference>
<dbReference type="RefSeq" id="WP_133580735.1">
    <property type="nucleotide sequence ID" value="NZ_SNYJ01000009.1"/>
</dbReference>
<evidence type="ECO:0000256" key="3">
    <source>
        <dbReference type="ARBA" id="ARBA00022989"/>
    </source>
</evidence>
<proteinExistence type="predicted"/>
<feature type="transmembrane region" description="Helical" evidence="5">
    <location>
        <begin position="372"/>
        <end position="391"/>
    </location>
</feature>
<keyword evidence="4 5" id="KW-0472">Membrane</keyword>
<evidence type="ECO:0000256" key="5">
    <source>
        <dbReference type="SAM" id="Phobius"/>
    </source>
</evidence>
<gene>
    <name evidence="7" type="ORF">EV213_10947</name>
</gene>
<accession>A0A4R6U2L5</accession>
<dbReference type="Pfam" id="PF04932">
    <property type="entry name" value="Wzy_C"/>
    <property type="match status" value="1"/>
</dbReference>
<dbReference type="OrthoDB" id="104748at2"/>
<evidence type="ECO:0000259" key="6">
    <source>
        <dbReference type="Pfam" id="PF04932"/>
    </source>
</evidence>
<dbReference type="GO" id="GO:0016874">
    <property type="term" value="F:ligase activity"/>
    <property type="evidence" value="ECO:0007669"/>
    <property type="project" value="UniProtKB-KW"/>
</dbReference>
<dbReference type="PANTHER" id="PTHR37422">
    <property type="entry name" value="TEICHURONIC ACID BIOSYNTHESIS PROTEIN TUAE"/>
    <property type="match status" value="1"/>
</dbReference>
<dbReference type="EMBL" id="SNYJ01000009">
    <property type="protein sequence ID" value="TDQ38679.1"/>
    <property type="molecule type" value="Genomic_DNA"/>
</dbReference>
<dbReference type="PANTHER" id="PTHR37422:SF17">
    <property type="entry name" value="O-ANTIGEN LIGASE"/>
    <property type="match status" value="1"/>
</dbReference>
<keyword evidence="2 5" id="KW-0812">Transmembrane</keyword>
<feature type="transmembrane region" description="Helical" evidence="5">
    <location>
        <begin position="109"/>
        <end position="127"/>
    </location>
</feature>
<feature type="transmembrane region" description="Helical" evidence="5">
    <location>
        <begin position="78"/>
        <end position="97"/>
    </location>
</feature>
<protein>
    <submittedName>
        <fullName evidence="7">O-antigen ligase-like membrane protein</fullName>
    </submittedName>
</protein>
<organism evidence="7 8">
    <name type="scientific">Aureibacillus halotolerans</name>
    <dbReference type="NCBI Taxonomy" id="1508390"/>
    <lineage>
        <taxon>Bacteria</taxon>
        <taxon>Bacillati</taxon>
        <taxon>Bacillota</taxon>
        <taxon>Bacilli</taxon>
        <taxon>Bacillales</taxon>
        <taxon>Bacillaceae</taxon>
        <taxon>Aureibacillus</taxon>
    </lineage>
</organism>
<feature type="domain" description="O-antigen ligase-related" evidence="6">
    <location>
        <begin position="203"/>
        <end position="351"/>
    </location>
</feature>
<feature type="transmembrane region" description="Helical" evidence="5">
    <location>
        <begin position="20"/>
        <end position="37"/>
    </location>
</feature>
<keyword evidence="3 5" id="KW-1133">Transmembrane helix</keyword>
<reference evidence="7 8" key="1">
    <citation type="submission" date="2019-03" db="EMBL/GenBank/DDBJ databases">
        <title>Genomic Encyclopedia of Type Strains, Phase IV (KMG-IV): sequencing the most valuable type-strain genomes for metagenomic binning, comparative biology and taxonomic classification.</title>
        <authorList>
            <person name="Goeker M."/>
        </authorList>
    </citation>
    <scope>NUCLEOTIDE SEQUENCE [LARGE SCALE GENOMIC DNA]</scope>
    <source>
        <strain evidence="7 8">DSM 28697</strain>
    </source>
</reference>
<comment type="subcellular location">
    <subcellularLocation>
        <location evidence="1">Membrane</location>
        <topology evidence="1">Multi-pass membrane protein</topology>
    </subcellularLocation>
</comment>
<evidence type="ECO:0000256" key="4">
    <source>
        <dbReference type="ARBA" id="ARBA00023136"/>
    </source>
</evidence>
<feature type="transmembrane region" description="Helical" evidence="5">
    <location>
        <begin position="220"/>
        <end position="240"/>
    </location>
</feature>
<evidence type="ECO:0000313" key="7">
    <source>
        <dbReference type="EMBL" id="TDQ38679.1"/>
    </source>
</evidence>
<dbReference type="AlphaFoldDB" id="A0A4R6U2L5"/>
<name>A0A4R6U2L5_9BACI</name>
<evidence type="ECO:0000256" key="1">
    <source>
        <dbReference type="ARBA" id="ARBA00004141"/>
    </source>
</evidence>
<evidence type="ECO:0000256" key="2">
    <source>
        <dbReference type="ARBA" id="ARBA00022692"/>
    </source>
</evidence>
<keyword evidence="8" id="KW-1185">Reference proteome</keyword>
<dbReference type="InterPro" id="IPR007016">
    <property type="entry name" value="O-antigen_ligase-rel_domated"/>
</dbReference>
<keyword evidence="7" id="KW-0436">Ligase</keyword>
<feature type="transmembrane region" description="Helical" evidence="5">
    <location>
        <begin position="196"/>
        <end position="214"/>
    </location>
</feature>
<evidence type="ECO:0000313" key="8">
    <source>
        <dbReference type="Proteomes" id="UP000295632"/>
    </source>
</evidence>
<feature type="transmembrane region" description="Helical" evidence="5">
    <location>
        <begin position="43"/>
        <end position="66"/>
    </location>
</feature>
<comment type="caution">
    <text evidence="7">The sequence shown here is derived from an EMBL/GenBank/DDBJ whole genome shotgun (WGS) entry which is preliminary data.</text>
</comment>